<dbReference type="InterPro" id="IPR036860">
    <property type="entry name" value="SH2_dom_sf"/>
</dbReference>
<dbReference type="SUPFAM" id="SSF56112">
    <property type="entry name" value="Protein kinase-like (PK-like)"/>
    <property type="match status" value="1"/>
</dbReference>
<dbReference type="GO" id="GO:0005886">
    <property type="term" value="C:plasma membrane"/>
    <property type="evidence" value="ECO:0007669"/>
    <property type="project" value="UniProtKB-SubCell"/>
</dbReference>
<comment type="caution">
    <text evidence="20">The sequence shown here is derived from an EMBL/GenBank/DDBJ whole genome shotgun (WGS) entry which is preliminary data.</text>
</comment>
<feature type="binding site" evidence="15">
    <location>
        <position position="293"/>
    </location>
    <ligand>
        <name>ATP</name>
        <dbReference type="ChEBI" id="CHEBI:30616"/>
    </ligand>
</feature>
<evidence type="ECO:0000256" key="10">
    <source>
        <dbReference type="ARBA" id="ARBA00023136"/>
    </source>
</evidence>
<dbReference type="Gene3D" id="3.30.505.10">
    <property type="entry name" value="SH2 domain"/>
    <property type="match status" value="1"/>
</dbReference>
<evidence type="ECO:0000256" key="5">
    <source>
        <dbReference type="ARBA" id="ARBA00022679"/>
    </source>
</evidence>
<reference evidence="20" key="1">
    <citation type="submission" date="2020-10" db="EMBL/GenBank/DDBJ databases">
        <authorList>
            <person name="Kikuchi T."/>
        </authorList>
    </citation>
    <scope>NUCLEOTIDE SEQUENCE</scope>
    <source>
        <strain evidence="20">NKZ352</strain>
    </source>
</reference>
<keyword evidence="21" id="KW-1185">Reference proteome</keyword>
<dbReference type="PROSITE" id="PS50011">
    <property type="entry name" value="PROTEIN_KINASE_DOM"/>
    <property type="match status" value="1"/>
</dbReference>
<dbReference type="InterPro" id="IPR000719">
    <property type="entry name" value="Prot_kinase_dom"/>
</dbReference>
<dbReference type="Pfam" id="PF00017">
    <property type="entry name" value="SH2"/>
    <property type="match status" value="1"/>
</dbReference>
<dbReference type="FunFam" id="3.30.200.20:FF:000194">
    <property type="entry name" value="protein-tyrosine kinase 2-beta isoform X1"/>
    <property type="match status" value="1"/>
</dbReference>
<dbReference type="PROSITE" id="PS00107">
    <property type="entry name" value="PROTEIN_KINASE_ATP"/>
    <property type="match status" value="1"/>
</dbReference>
<gene>
    <name evidence="20" type="ORF">CAUJ_LOCUS895</name>
</gene>
<evidence type="ECO:0000256" key="1">
    <source>
        <dbReference type="ARBA" id="ARBA00004202"/>
    </source>
</evidence>
<feature type="compositionally biased region" description="Basic residues" evidence="17">
    <location>
        <begin position="114"/>
        <end position="132"/>
    </location>
</feature>
<feature type="compositionally biased region" description="Basic and acidic residues" evidence="17">
    <location>
        <begin position="50"/>
        <end position="61"/>
    </location>
</feature>
<dbReference type="Pfam" id="PF07714">
    <property type="entry name" value="PK_Tyr_Ser-Thr"/>
    <property type="match status" value="1"/>
</dbReference>
<evidence type="ECO:0000259" key="18">
    <source>
        <dbReference type="PROSITE" id="PS50001"/>
    </source>
</evidence>
<dbReference type="Gene3D" id="1.10.510.10">
    <property type="entry name" value="Transferase(Phosphotransferase) domain 1"/>
    <property type="match status" value="1"/>
</dbReference>
<evidence type="ECO:0000256" key="13">
    <source>
        <dbReference type="ARBA" id="ARBA00061333"/>
    </source>
</evidence>
<dbReference type="CDD" id="cd10361">
    <property type="entry name" value="SH2_Fps_family"/>
    <property type="match status" value="1"/>
</dbReference>
<keyword evidence="11 16" id="KW-0829">Tyrosine-protein kinase</keyword>
<name>A0A8S1GNY7_9PELO</name>
<dbReference type="GO" id="GO:0005737">
    <property type="term" value="C:cytoplasm"/>
    <property type="evidence" value="ECO:0007669"/>
    <property type="project" value="UniProtKB-SubCell"/>
</dbReference>
<dbReference type="GO" id="GO:0005524">
    <property type="term" value="F:ATP binding"/>
    <property type="evidence" value="ECO:0007669"/>
    <property type="project" value="UniProtKB-UniRule"/>
</dbReference>
<dbReference type="InterPro" id="IPR050198">
    <property type="entry name" value="Non-receptor_tyrosine_kinases"/>
</dbReference>
<evidence type="ECO:0000256" key="6">
    <source>
        <dbReference type="ARBA" id="ARBA00022741"/>
    </source>
</evidence>
<feature type="domain" description="Protein kinase" evidence="19">
    <location>
        <begin position="260"/>
        <end position="392"/>
    </location>
</feature>
<evidence type="ECO:0000256" key="11">
    <source>
        <dbReference type="ARBA" id="ARBA00023137"/>
    </source>
</evidence>
<evidence type="ECO:0000313" key="21">
    <source>
        <dbReference type="Proteomes" id="UP000835052"/>
    </source>
</evidence>
<dbReference type="InterPro" id="IPR017441">
    <property type="entry name" value="Protein_kinase_ATP_BS"/>
</dbReference>
<accession>A0A8S1GNY7</accession>
<evidence type="ECO:0000256" key="17">
    <source>
        <dbReference type="SAM" id="MobiDB-lite"/>
    </source>
</evidence>
<dbReference type="Proteomes" id="UP000835052">
    <property type="component" value="Unassembled WGS sequence"/>
</dbReference>
<keyword evidence="5 16" id="KW-0808">Transferase</keyword>
<feature type="compositionally biased region" description="Basic and acidic residues" evidence="17">
    <location>
        <begin position="9"/>
        <end position="18"/>
    </location>
</feature>
<dbReference type="SUPFAM" id="SSF55550">
    <property type="entry name" value="SH2 domain"/>
    <property type="match status" value="1"/>
</dbReference>
<keyword evidence="9 14" id="KW-0727">SH2 domain</keyword>
<keyword evidence="3" id="KW-1003">Cell membrane</keyword>
<organism evidence="20 21">
    <name type="scientific">Caenorhabditis auriculariae</name>
    <dbReference type="NCBI Taxonomy" id="2777116"/>
    <lineage>
        <taxon>Eukaryota</taxon>
        <taxon>Metazoa</taxon>
        <taxon>Ecdysozoa</taxon>
        <taxon>Nematoda</taxon>
        <taxon>Chromadorea</taxon>
        <taxon>Rhabditida</taxon>
        <taxon>Rhabditina</taxon>
        <taxon>Rhabditomorpha</taxon>
        <taxon>Rhabditoidea</taxon>
        <taxon>Rhabditidae</taxon>
        <taxon>Peloderinae</taxon>
        <taxon>Caenorhabditis</taxon>
    </lineage>
</organism>
<evidence type="ECO:0000256" key="12">
    <source>
        <dbReference type="ARBA" id="ARBA00051245"/>
    </source>
</evidence>
<evidence type="ECO:0000256" key="8">
    <source>
        <dbReference type="ARBA" id="ARBA00022840"/>
    </source>
</evidence>
<evidence type="ECO:0000256" key="9">
    <source>
        <dbReference type="ARBA" id="ARBA00022999"/>
    </source>
</evidence>
<dbReference type="GO" id="GO:0004715">
    <property type="term" value="F:non-membrane spanning protein tyrosine kinase activity"/>
    <property type="evidence" value="ECO:0007669"/>
    <property type="project" value="UniProtKB-EC"/>
</dbReference>
<proteinExistence type="inferred from homology"/>
<evidence type="ECO:0000256" key="3">
    <source>
        <dbReference type="ARBA" id="ARBA00022475"/>
    </source>
</evidence>
<dbReference type="InterPro" id="IPR011009">
    <property type="entry name" value="Kinase-like_dom_sf"/>
</dbReference>
<evidence type="ECO:0000256" key="16">
    <source>
        <dbReference type="RuleBase" id="RU362096"/>
    </source>
</evidence>
<dbReference type="PANTHER" id="PTHR24418">
    <property type="entry name" value="TYROSINE-PROTEIN KINASE"/>
    <property type="match status" value="1"/>
</dbReference>
<evidence type="ECO:0000256" key="7">
    <source>
        <dbReference type="ARBA" id="ARBA00022777"/>
    </source>
</evidence>
<protein>
    <recommendedName>
        <fullName evidence="16">Tyrosine-protein kinase</fullName>
        <ecNumber evidence="16">2.7.10.2</ecNumber>
    </recommendedName>
</protein>
<dbReference type="InterPro" id="IPR000980">
    <property type="entry name" value="SH2"/>
</dbReference>
<feature type="domain" description="SH2" evidence="18">
    <location>
        <begin position="157"/>
        <end position="232"/>
    </location>
</feature>
<dbReference type="EMBL" id="CAJGYM010000001">
    <property type="protein sequence ID" value="CAD6184976.1"/>
    <property type="molecule type" value="Genomic_DNA"/>
</dbReference>
<dbReference type="OrthoDB" id="346907at2759"/>
<evidence type="ECO:0000256" key="4">
    <source>
        <dbReference type="ARBA" id="ARBA00022490"/>
    </source>
</evidence>
<evidence type="ECO:0000256" key="15">
    <source>
        <dbReference type="PROSITE-ProRule" id="PRU10141"/>
    </source>
</evidence>
<dbReference type="SMART" id="SM00252">
    <property type="entry name" value="SH2"/>
    <property type="match status" value="1"/>
</dbReference>
<dbReference type="InterPro" id="IPR001245">
    <property type="entry name" value="Ser-Thr/Tyr_kinase_cat_dom"/>
</dbReference>
<feature type="compositionally biased region" description="Polar residues" evidence="17">
    <location>
        <begin position="40"/>
        <end position="49"/>
    </location>
</feature>
<feature type="compositionally biased region" description="Polar residues" evidence="17">
    <location>
        <begin position="64"/>
        <end position="87"/>
    </location>
</feature>
<dbReference type="PROSITE" id="PS50001">
    <property type="entry name" value="SH2"/>
    <property type="match status" value="1"/>
</dbReference>
<keyword evidence="4" id="KW-0963">Cytoplasm</keyword>
<keyword evidence="10" id="KW-0472">Membrane</keyword>
<evidence type="ECO:0000259" key="19">
    <source>
        <dbReference type="PROSITE" id="PS50011"/>
    </source>
</evidence>
<comment type="catalytic activity">
    <reaction evidence="12 16">
        <text>L-tyrosyl-[protein] + ATP = O-phospho-L-tyrosyl-[protein] + ADP + H(+)</text>
        <dbReference type="Rhea" id="RHEA:10596"/>
        <dbReference type="Rhea" id="RHEA-COMP:10136"/>
        <dbReference type="Rhea" id="RHEA-COMP:20101"/>
        <dbReference type="ChEBI" id="CHEBI:15378"/>
        <dbReference type="ChEBI" id="CHEBI:30616"/>
        <dbReference type="ChEBI" id="CHEBI:46858"/>
        <dbReference type="ChEBI" id="CHEBI:61978"/>
        <dbReference type="ChEBI" id="CHEBI:456216"/>
        <dbReference type="EC" id="2.7.10.2"/>
    </reaction>
</comment>
<keyword evidence="6 15" id="KW-0547">Nucleotide-binding</keyword>
<evidence type="ECO:0000256" key="14">
    <source>
        <dbReference type="PROSITE-ProRule" id="PRU00191"/>
    </source>
</evidence>
<comment type="similarity">
    <text evidence="13">Belongs to the protein kinase superfamily. Tyr protein kinase family. Fes/fps subfamily.</text>
</comment>
<evidence type="ECO:0000256" key="2">
    <source>
        <dbReference type="ARBA" id="ARBA00004496"/>
    </source>
</evidence>
<evidence type="ECO:0000313" key="20">
    <source>
        <dbReference type="EMBL" id="CAD6184976.1"/>
    </source>
</evidence>
<keyword evidence="8 15" id="KW-0067">ATP-binding</keyword>
<feature type="region of interest" description="Disordered" evidence="17">
    <location>
        <begin position="102"/>
        <end position="132"/>
    </location>
</feature>
<dbReference type="EC" id="2.7.10.2" evidence="16"/>
<feature type="region of interest" description="Disordered" evidence="17">
    <location>
        <begin position="1"/>
        <end position="90"/>
    </location>
</feature>
<sequence>MSSTPGTSRSKEKSENVEGKAGNLGTERDRASRRKRTNRVVHSSIQPSTHLEEISVNKEAPDASNMTSVVKKSSSPKELQPSSNHVSVKTIDEVVDENIKTTLKTLSPKETPKSKKQKTPSKGKLKSSRRNNKRFIELKRVGSWNGANGAALDDEPFYHGYMAREEATRLLKKQGEFLVRKAVVKKVECVVVSVYFNEKCHHLAIQRTKSKNYYLLEYCFETVPDLIRYHQQTHKPVYKDGVSLFNWIQREQWQLYHEQVNLGKKLGNGEFGEVFRGSLTLGLFTKPADVAVKTLKGNHLSTDDKITFLREANLMLKLNHKYVVKLYGVATQKEPIMIVMELCPGGSLVEAIRKPDQVCLETKRKYCLQVLSGMAYLDKEQVFLVLHLEWIE</sequence>
<keyword evidence="7 16" id="KW-0418">Kinase</keyword>
<comment type="subcellular location">
    <subcellularLocation>
        <location evidence="1">Cell membrane</location>
        <topology evidence="1">Peripheral membrane protein</topology>
    </subcellularLocation>
    <subcellularLocation>
        <location evidence="2">Cytoplasm</location>
    </subcellularLocation>
</comment>
<dbReference type="InterPro" id="IPR035849">
    <property type="entry name" value="Fes/Fps/Fer_SH2"/>
</dbReference>
<dbReference type="AlphaFoldDB" id="A0A8S1GNY7"/>